<dbReference type="PANTHER" id="PTHR42820">
    <property type="entry name" value="SHORT-CHAIN DEHYDROGENASE REDUCTASE"/>
    <property type="match status" value="1"/>
</dbReference>
<reference evidence="1" key="1">
    <citation type="submission" date="2018-05" db="EMBL/GenBank/DDBJ databases">
        <authorList>
            <person name="Lanie J.A."/>
            <person name="Ng W.-L."/>
            <person name="Kazmierczak K.M."/>
            <person name="Andrzejewski T.M."/>
            <person name="Davidsen T.M."/>
            <person name="Wayne K.J."/>
            <person name="Tettelin H."/>
            <person name="Glass J.I."/>
            <person name="Rusch D."/>
            <person name="Podicherti R."/>
            <person name="Tsui H.-C.T."/>
            <person name="Winkler M.E."/>
        </authorList>
    </citation>
    <scope>NUCLEOTIDE SEQUENCE</scope>
</reference>
<dbReference type="Pfam" id="PF00106">
    <property type="entry name" value="adh_short"/>
    <property type="match status" value="1"/>
</dbReference>
<organism evidence="1">
    <name type="scientific">marine metagenome</name>
    <dbReference type="NCBI Taxonomy" id="408172"/>
    <lineage>
        <taxon>unclassified sequences</taxon>
        <taxon>metagenomes</taxon>
        <taxon>ecological metagenomes</taxon>
    </lineage>
</organism>
<dbReference type="PANTHER" id="PTHR42820:SF21">
    <property type="entry name" value="SHORT-CHAIN DEHYDROGENASE REDUCTASE 3B-LIKE"/>
    <property type="match status" value="1"/>
</dbReference>
<evidence type="ECO:0000313" key="1">
    <source>
        <dbReference type="EMBL" id="SVB49239.1"/>
    </source>
</evidence>
<accession>A0A382EFT5</accession>
<dbReference type="SUPFAM" id="SSF51735">
    <property type="entry name" value="NAD(P)-binding Rossmann-fold domains"/>
    <property type="match status" value="1"/>
</dbReference>
<sequence>MGVEGLRFVITGAATGIGEATAKLAASKGAKVMVTDLNDEGGEAVAQAIREAGGDAQYQHCDVTDPEQVEALMAATAEAFGGI</sequence>
<dbReference type="InterPro" id="IPR002347">
    <property type="entry name" value="SDR_fam"/>
</dbReference>
<dbReference type="InterPro" id="IPR036291">
    <property type="entry name" value="NAD(P)-bd_dom_sf"/>
</dbReference>
<gene>
    <name evidence="1" type="ORF">METZ01_LOCUS202093</name>
</gene>
<protein>
    <submittedName>
        <fullName evidence="1">Uncharacterized protein</fullName>
    </submittedName>
</protein>
<dbReference type="AlphaFoldDB" id="A0A382EFT5"/>
<dbReference type="Gene3D" id="3.40.50.720">
    <property type="entry name" value="NAD(P)-binding Rossmann-like Domain"/>
    <property type="match status" value="1"/>
</dbReference>
<proteinExistence type="predicted"/>
<dbReference type="EMBL" id="UINC01044166">
    <property type="protein sequence ID" value="SVB49239.1"/>
    <property type="molecule type" value="Genomic_DNA"/>
</dbReference>
<feature type="non-terminal residue" evidence="1">
    <location>
        <position position="83"/>
    </location>
</feature>
<name>A0A382EFT5_9ZZZZ</name>